<protein>
    <submittedName>
        <fullName evidence="2">Uncharacterized protein</fullName>
    </submittedName>
</protein>
<dbReference type="Proteomes" id="UP000264980">
    <property type="component" value="Chromosome"/>
</dbReference>
<gene>
    <name evidence="2" type="ORF">AV903_21435</name>
</gene>
<feature type="transmembrane region" description="Helical" evidence="1">
    <location>
        <begin position="71"/>
        <end position="90"/>
    </location>
</feature>
<sequence length="108" mass="13069">MTMDFSKKRLLASGFTKRELRYIYNNIYSFGGTLEEIVRDLAKRFKVFIYIFIFTFISCSLVIYFKWSDPWYIFSCVITLLFFDLIMLFIQPPVISFKCWRFCRISKA</sequence>
<keyword evidence="1" id="KW-0812">Transmembrane</keyword>
<name>A0A345CX17_9GAMM</name>
<dbReference type="EMBL" id="CP013970">
    <property type="protein sequence ID" value="AXF77984.1"/>
    <property type="molecule type" value="Genomic_DNA"/>
</dbReference>
<dbReference type="AlphaFoldDB" id="A0A345CX17"/>
<feature type="transmembrane region" description="Helical" evidence="1">
    <location>
        <begin position="47"/>
        <end position="65"/>
    </location>
</feature>
<evidence type="ECO:0000313" key="3">
    <source>
        <dbReference type="Proteomes" id="UP000264980"/>
    </source>
</evidence>
<evidence type="ECO:0000256" key="1">
    <source>
        <dbReference type="SAM" id="Phobius"/>
    </source>
</evidence>
<keyword evidence="1" id="KW-0472">Membrane</keyword>
<accession>A0A345CX17</accession>
<keyword evidence="1" id="KW-1133">Transmembrane helix</keyword>
<proteinExistence type="predicted"/>
<reference evidence="2 3" key="1">
    <citation type="submission" date="2016-01" db="EMBL/GenBank/DDBJ databases">
        <authorList>
            <person name="Oliw E.H."/>
        </authorList>
    </citation>
    <scope>NUCLEOTIDE SEQUENCE [LARGE SCALE GENOMIC DNA]</scope>
    <source>
        <strain evidence="2 3">MDcuke</strain>
    </source>
</reference>
<evidence type="ECO:0000313" key="2">
    <source>
        <dbReference type="EMBL" id="AXF77984.1"/>
    </source>
</evidence>
<organism evidence="2 3">
    <name type="scientific">Erwinia tracheiphila</name>
    <dbReference type="NCBI Taxonomy" id="65700"/>
    <lineage>
        <taxon>Bacteria</taxon>
        <taxon>Pseudomonadati</taxon>
        <taxon>Pseudomonadota</taxon>
        <taxon>Gammaproteobacteria</taxon>
        <taxon>Enterobacterales</taxon>
        <taxon>Erwiniaceae</taxon>
        <taxon>Erwinia</taxon>
    </lineage>
</organism>